<dbReference type="SUPFAM" id="SSF56112">
    <property type="entry name" value="Protein kinase-like (PK-like)"/>
    <property type="match status" value="1"/>
</dbReference>
<dbReference type="eggNOG" id="ENOG502R20C">
    <property type="taxonomic scope" value="Eukaryota"/>
</dbReference>
<reference evidence="2" key="1">
    <citation type="journal article" date="2012" name="Science">
        <title>The Paleozoic origin of enzymatic lignin decomposition reconstructed from 31 fungal genomes.</title>
        <authorList>
            <person name="Floudas D."/>
            <person name="Binder M."/>
            <person name="Riley R."/>
            <person name="Barry K."/>
            <person name="Blanchette R.A."/>
            <person name="Henrissat B."/>
            <person name="Martinez A.T."/>
            <person name="Otillar R."/>
            <person name="Spatafora J.W."/>
            <person name="Yadav J.S."/>
            <person name="Aerts A."/>
            <person name="Benoit I."/>
            <person name="Boyd A."/>
            <person name="Carlson A."/>
            <person name="Copeland A."/>
            <person name="Coutinho P.M."/>
            <person name="de Vries R.P."/>
            <person name="Ferreira P."/>
            <person name="Findley K."/>
            <person name="Foster B."/>
            <person name="Gaskell J."/>
            <person name="Glotzer D."/>
            <person name="Gorecki P."/>
            <person name="Heitman J."/>
            <person name="Hesse C."/>
            <person name="Hori C."/>
            <person name="Igarashi K."/>
            <person name="Jurgens J.A."/>
            <person name="Kallen N."/>
            <person name="Kersten P."/>
            <person name="Kohler A."/>
            <person name="Kuees U."/>
            <person name="Kumar T.K.A."/>
            <person name="Kuo A."/>
            <person name="LaButti K."/>
            <person name="Larrondo L.F."/>
            <person name="Lindquist E."/>
            <person name="Ling A."/>
            <person name="Lombard V."/>
            <person name="Lucas S."/>
            <person name="Lundell T."/>
            <person name="Martin R."/>
            <person name="McLaughlin D.J."/>
            <person name="Morgenstern I."/>
            <person name="Morin E."/>
            <person name="Murat C."/>
            <person name="Nagy L.G."/>
            <person name="Nolan M."/>
            <person name="Ohm R.A."/>
            <person name="Patyshakuliyeva A."/>
            <person name="Rokas A."/>
            <person name="Ruiz-Duenas F.J."/>
            <person name="Sabat G."/>
            <person name="Salamov A."/>
            <person name="Samejima M."/>
            <person name="Schmutz J."/>
            <person name="Slot J.C."/>
            <person name="St John F."/>
            <person name="Stenlid J."/>
            <person name="Sun H."/>
            <person name="Sun S."/>
            <person name="Syed K."/>
            <person name="Tsang A."/>
            <person name="Wiebenga A."/>
            <person name="Young D."/>
            <person name="Pisabarro A."/>
            <person name="Eastwood D.C."/>
            <person name="Martin F."/>
            <person name="Cullen D."/>
            <person name="Grigoriev I.V."/>
            <person name="Hibbett D.S."/>
        </authorList>
    </citation>
    <scope>NUCLEOTIDE SEQUENCE [LARGE SCALE GENOMIC DNA]</scope>
    <source>
        <strain evidence="2">HHB-11173 SS5</strain>
    </source>
</reference>
<dbReference type="HOGENOM" id="CLU_064354_0_0_1"/>
<dbReference type="Proteomes" id="UP000054196">
    <property type="component" value="Unassembled WGS sequence"/>
</dbReference>
<gene>
    <name evidence="1" type="ORF">PUNSTDRAFT_146522</name>
</gene>
<dbReference type="EMBL" id="JH687555">
    <property type="protein sequence ID" value="EIN04264.1"/>
    <property type="molecule type" value="Genomic_DNA"/>
</dbReference>
<name>R7S352_PUNST</name>
<dbReference type="InterPro" id="IPR011009">
    <property type="entry name" value="Kinase-like_dom_sf"/>
</dbReference>
<dbReference type="AlphaFoldDB" id="R7S352"/>
<protein>
    <recommendedName>
        <fullName evidence="3">Protein kinase domain-containing protein</fullName>
    </recommendedName>
</protein>
<dbReference type="GeneID" id="18881665"/>
<sequence>MMYDDEVDVALQYLPRPQFFVQTLPQNLEDGKRFIEDLKQLRIVAMTQPMFELLPCDLSVVDIWAHPQKLDRDASYRYRPRPFEDTQLAAASPGNTVITLKKPIRTKVDTHSQVYKGDMRIGSEKSREVFVKIYQQSLRGLPEERCFDDNTWPVLWRHAGSSAALEAWAYNQLTVLQGSMIPYSFGFYKVELPHKEVSIVHVLEYLDGATLRETDRITIEKRLGCSLLHAAEYIMPRLYRMQRLGIIHGDLDMRNIMLLRSIAVEDPRSALVIVDFNEAQPSGDGNDFMDALDLLALLRELGVHINDIEGWYLRHANSNPRPEWLAMFGTRLRDDIYFTLWMRRMRIEEKDLEIHARIKS</sequence>
<evidence type="ECO:0008006" key="3">
    <source>
        <dbReference type="Google" id="ProtNLM"/>
    </source>
</evidence>
<dbReference type="RefSeq" id="XP_007388407.1">
    <property type="nucleotide sequence ID" value="XM_007388345.1"/>
</dbReference>
<keyword evidence="2" id="KW-1185">Reference proteome</keyword>
<organism evidence="1 2">
    <name type="scientific">Punctularia strigosozonata (strain HHB-11173)</name>
    <name type="common">White-rot fungus</name>
    <dbReference type="NCBI Taxonomy" id="741275"/>
    <lineage>
        <taxon>Eukaryota</taxon>
        <taxon>Fungi</taxon>
        <taxon>Dikarya</taxon>
        <taxon>Basidiomycota</taxon>
        <taxon>Agaricomycotina</taxon>
        <taxon>Agaricomycetes</taxon>
        <taxon>Corticiales</taxon>
        <taxon>Punctulariaceae</taxon>
        <taxon>Punctularia</taxon>
    </lineage>
</organism>
<accession>R7S352</accession>
<dbReference type="OrthoDB" id="3138711at2759"/>
<dbReference type="KEGG" id="psq:PUNSTDRAFT_146522"/>
<evidence type="ECO:0000313" key="2">
    <source>
        <dbReference type="Proteomes" id="UP000054196"/>
    </source>
</evidence>
<evidence type="ECO:0000313" key="1">
    <source>
        <dbReference type="EMBL" id="EIN04264.1"/>
    </source>
</evidence>
<proteinExistence type="predicted"/>